<proteinExistence type="predicted"/>
<dbReference type="WBParaSite" id="nRc.2.0.1.t37784-RA">
    <property type="protein sequence ID" value="nRc.2.0.1.t37784-RA"/>
    <property type="gene ID" value="nRc.2.0.1.g37784"/>
</dbReference>
<protein>
    <submittedName>
        <fullName evidence="2">Uncharacterized protein</fullName>
    </submittedName>
</protein>
<evidence type="ECO:0000313" key="2">
    <source>
        <dbReference type="WBParaSite" id="nRc.2.0.1.t37784-RA"/>
    </source>
</evidence>
<accession>A0A915KIS7</accession>
<reference evidence="2" key="1">
    <citation type="submission" date="2022-11" db="UniProtKB">
        <authorList>
            <consortium name="WormBaseParasite"/>
        </authorList>
    </citation>
    <scope>IDENTIFICATION</scope>
</reference>
<dbReference type="Proteomes" id="UP000887565">
    <property type="component" value="Unplaced"/>
</dbReference>
<sequence length="78" mass="9384">MFCIKKRYFDFTRDFYGVSSTLKDLLQVQHNVDHNVQRVSMMNTGLISNNEVEMRQEVSLEHRERFCLKFVEMVITYS</sequence>
<dbReference type="AlphaFoldDB" id="A0A915KIS7"/>
<name>A0A915KIS7_ROMCU</name>
<keyword evidence="1" id="KW-1185">Reference proteome</keyword>
<organism evidence="1 2">
    <name type="scientific">Romanomermis culicivorax</name>
    <name type="common">Nematode worm</name>
    <dbReference type="NCBI Taxonomy" id="13658"/>
    <lineage>
        <taxon>Eukaryota</taxon>
        <taxon>Metazoa</taxon>
        <taxon>Ecdysozoa</taxon>
        <taxon>Nematoda</taxon>
        <taxon>Enoplea</taxon>
        <taxon>Dorylaimia</taxon>
        <taxon>Mermithida</taxon>
        <taxon>Mermithoidea</taxon>
        <taxon>Mermithidae</taxon>
        <taxon>Romanomermis</taxon>
    </lineage>
</organism>
<evidence type="ECO:0000313" key="1">
    <source>
        <dbReference type="Proteomes" id="UP000887565"/>
    </source>
</evidence>